<proteinExistence type="predicted"/>
<reference evidence="1 2" key="1">
    <citation type="submission" date="2014-01" db="EMBL/GenBank/DDBJ databases">
        <authorList>
            <person name="Dobos K."/>
            <person name="Lenaerts A."/>
            <person name="Ordway D."/>
            <person name="DeGroote M.A."/>
            <person name="Parker T."/>
            <person name="Sizemore C."/>
            <person name="Tallon L.J."/>
            <person name="Sadzewicz L.K."/>
            <person name="Sengamalay N."/>
            <person name="Fraser C.M."/>
            <person name="Hine E."/>
            <person name="Shefchek K.A."/>
            <person name="Das S.P."/>
            <person name="Tettelin H."/>
        </authorList>
    </citation>
    <scope>NUCLEOTIDE SEQUENCE [LARGE SCALE GENOMIC DNA]</scope>
    <source>
        <strain evidence="1 2">Harvey</strain>
    </source>
</reference>
<protein>
    <submittedName>
        <fullName evidence="1">Membrane protein</fullName>
    </submittedName>
</protein>
<accession>A0ABN0RAH2</accession>
<comment type="caution">
    <text evidence="1">The sequence shown here is derived from an EMBL/GenBank/DDBJ whole genome shotgun (WGS) entry which is preliminary data.</text>
</comment>
<dbReference type="Proteomes" id="UP000020681">
    <property type="component" value="Unassembled WGS sequence"/>
</dbReference>
<sequence>MVLAAGYVAGFVGCVGGAMLGPSAGWCLADRLCRIGDHE</sequence>
<organism evidence="1 2">
    <name type="scientific">Mycobacterium ulcerans str. Harvey</name>
    <dbReference type="NCBI Taxonomy" id="1299332"/>
    <lineage>
        <taxon>Bacteria</taxon>
        <taxon>Bacillati</taxon>
        <taxon>Actinomycetota</taxon>
        <taxon>Actinomycetes</taxon>
        <taxon>Mycobacteriales</taxon>
        <taxon>Mycobacteriaceae</taxon>
        <taxon>Mycobacterium</taxon>
        <taxon>Mycobacterium ulcerans group</taxon>
    </lineage>
</organism>
<gene>
    <name evidence="1" type="ORF">I551_8549</name>
</gene>
<evidence type="ECO:0000313" key="1">
    <source>
        <dbReference type="EMBL" id="EUA94183.1"/>
    </source>
</evidence>
<keyword evidence="2" id="KW-1185">Reference proteome</keyword>
<name>A0ABN0RAH2_MYCUL</name>
<dbReference type="EMBL" id="JAOL01000011">
    <property type="protein sequence ID" value="EUA94183.1"/>
    <property type="molecule type" value="Genomic_DNA"/>
</dbReference>
<evidence type="ECO:0000313" key="2">
    <source>
        <dbReference type="Proteomes" id="UP000020681"/>
    </source>
</evidence>